<dbReference type="GO" id="GO:0047244">
    <property type="term" value="F:N-acetylglucosaminyldiphosphoundecaprenol N-acetyl-beta-D-mannosaminyltransferase activity"/>
    <property type="evidence" value="ECO:0007669"/>
    <property type="project" value="UniProtKB-UniRule"/>
</dbReference>
<dbReference type="GO" id="GO:0019350">
    <property type="term" value="P:teichoic acid biosynthetic process"/>
    <property type="evidence" value="ECO:0007669"/>
    <property type="project" value="UniProtKB-UniRule"/>
</dbReference>
<comment type="function">
    <text evidence="5">Catalyzes the conversion of GlcNAc-PP-undecaprenol into ManNAc-GlcNAc-PP-undecaprenol, the first committed lipid intermediate in the de novo synthesis of teichoic acid.</text>
</comment>
<dbReference type="PANTHER" id="PTHR34136:SF1">
    <property type="entry name" value="UDP-N-ACETYL-D-MANNOSAMINURONIC ACID TRANSFERASE"/>
    <property type="match status" value="1"/>
</dbReference>
<keyword evidence="2 5" id="KW-0808">Transferase</keyword>
<evidence type="ECO:0000256" key="4">
    <source>
        <dbReference type="ARBA" id="ARBA00023316"/>
    </source>
</evidence>
<dbReference type="InterPro" id="IPR004629">
    <property type="entry name" value="WecG_TagA_CpsF"/>
</dbReference>
<proteinExistence type="inferred from homology"/>
<keyword evidence="3 5" id="KW-0777">Teichoic acid biosynthesis</keyword>
<dbReference type="EMBL" id="CP015756">
    <property type="protein sequence ID" value="APC40754.1"/>
    <property type="molecule type" value="Genomic_DNA"/>
</dbReference>
<evidence type="ECO:0000256" key="3">
    <source>
        <dbReference type="ARBA" id="ARBA00022944"/>
    </source>
</evidence>
<dbReference type="AlphaFoldDB" id="A0A1J0GHB6"/>
<dbReference type="InterPro" id="IPR034714">
    <property type="entry name" value="TagA_TarA"/>
</dbReference>
<dbReference type="Proteomes" id="UP000182569">
    <property type="component" value="Chromosome"/>
</dbReference>
<dbReference type="UniPathway" id="UPA00632"/>
<comment type="similarity">
    <text evidence="5">Belongs to the glycosyltransferase 26 family. TagA/TarA subfamily.</text>
</comment>
<dbReference type="OrthoDB" id="9771846at2"/>
<comment type="catalytic activity">
    <reaction evidence="5">
        <text>UDP-N-acetyl-alpha-D-mannosamine + N-acetyl-alpha-D-glucosaminyl-di-trans,octa-cis-undecaprenyl diphosphate = N-acetyl-beta-D-mannosaminyl-(1-&gt;4)-N-acetyl-alpha-D-glucosaminyl di-trans,octa-cis-undecaprenyl diphosphate + UDP + H(+)</text>
        <dbReference type="Rhea" id="RHEA:16053"/>
        <dbReference type="ChEBI" id="CHEBI:15378"/>
        <dbReference type="ChEBI" id="CHEBI:58223"/>
        <dbReference type="ChEBI" id="CHEBI:62959"/>
        <dbReference type="ChEBI" id="CHEBI:68623"/>
        <dbReference type="ChEBI" id="CHEBI:132210"/>
        <dbReference type="EC" id="2.4.1.187"/>
    </reaction>
</comment>
<reference evidence="7" key="1">
    <citation type="journal article" date="2016" name="Front. Microbiol.">
        <title>Complete Genome Sequence of Clostridium estertheticum DSM 8809, a Microbe Identified in Spoiled Vacuum Packed Beef.</title>
        <authorList>
            <person name="Yu Z."/>
            <person name="Gunn L."/>
            <person name="Brennan E."/>
            <person name="Reid R."/>
            <person name="Wall P.G."/>
            <person name="Gaora O.P."/>
            <person name="Hurley D."/>
            <person name="Bolton D."/>
            <person name="Fanning S."/>
        </authorList>
    </citation>
    <scope>NUCLEOTIDE SEQUENCE [LARGE SCALE GENOMIC DNA]</scope>
    <source>
        <strain evidence="7">DSM 8809</strain>
    </source>
</reference>
<organism evidence="6 7">
    <name type="scientific">Clostridium estertheticum subsp. estertheticum</name>
    <dbReference type="NCBI Taxonomy" id="1552"/>
    <lineage>
        <taxon>Bacteria</taxon>
        <taxon>Bacillati</taxon>
        <taxon>Bacillota</taxon>
        <taxon>Clostridia</taxon>
        <taxon>Eubacteriales</taxon>
        <taxon>Clostridiaceae</taxon>
        <taxon>Clostridium</taxon>
    </lineage>
</organism>
<comment type="pathway">
    <text evidence="5">Cell wall biogenesis; teichoic acid biosynthesis.</text>
</comment>
<dbReference type="STRING" id="1552.A7L45_12045"/>
<keyword evidence="1 5" id="KW-0328">Glycosyltransferase</keyword>
<dbReference type="HAMAP" id="MF_02070">
    <property type="entry name" value="TagA_TarA"/>
    <property type="match status" value="1"/>
</dbReference>
<evidence type="ECO:0000256" key="2">
    <source>
        <dbReference type="ARBA" id="ARBA00022679"/>
    </source>
</evidence>
<dbReference type="GO" id="GO:0071555">
    <property type="term" value="P:cell wall organization"/>
    <property type="evidence" value="ECO:0007669"/>
    <property type="project" value="UniProtKB-KW"/>
</dbReference>
<name>A0A1J0GHB6_9CLOT</name>
<keyword evidence="4 5" id="KW-0961">Cell wall biogenesis/degradation</keyword>
<protein>
    <recommendedName>
        <fullName evidence="5">N-acetylglucosaminyldiphosphoundecaprenol N-acetyl-beta-D-mannosaminyltransferase</fullName>
        <ecNumber evidence="5">2.4.1.187</ecNumber>
    </recommendedName>
    <alternativeName>
        <fullName evidence="5">N-acetylmannosaminyltransferase</fullName>
    </alternativeName>
    <alternativeName>
        <fullName evidence="5">UDP-N-acetylmannosamine transferase</fullName>
    </alternativeName>
    <alternativeName>
        <fullName evidence="5">UDP-N-acetylmannosamine:N-acetylglucosaminyl pyrophosphorylundecaprenol N-acetylmannosaminyltransferase</fullName>
    </alternativeName>
</protein>
<dbReference type="KEGG" id="ceu:A7L45_12045"/>
<sequence length="239" mass="27184">MITKILQYKIFNDNMGALFESIDNFEKVHIISGNPEVLLSGLENTVLLHNFTSGNSIIIPDGIGTVICSKIVGKPVKEKIAGIEVMDNIVKKCEKDNEGIYLLGSTKETVDMCNINLRTKYQKLNILGSHDGYFELDNCENILKEIEAVKPKVLFVAMGCPRQELFITKYMDRLPCKIFMGVGGSFDNIAGKVKRAPKWMINLGMEWLYRVIKEPFRIKRLSSIPKFIIMVIKYKNKQE</sequence>
<evidence type="ECO:0000313" key="7">
    <source>
        <dbReference type="Proteomes" id="UP000182569"/>
    </source>
</evidence>
<dbReference type="PANTHER" id="PTHR34136">
    <property type="match status" value="1"/>
</dbReference>
<gene>
    <name evidence="6" type="ORF">A7L45_12045</name>
</gene>
<evidence type="ECO:0000313" key="6">
    <source>
        <dbReference type="EMBL" id="APC40754.1"/>
    </source>
</evidence>
<dbReference type="RefSeq" id="WP_071613044.1">
    <property type="nucleotide sequence ID" value="NZ_CP015756.1"/>
</dbReference>
<keyword evidence="7" id="KW-1185">Reference proteome</keyword>
<dbReference type="NCBIfam" id="TIGR00696">
    <property type="entry name" value="wecG_tagA_cpsF"/>
    <property type="match status" value="1"/>
</dbReference>
<dbReference type="Pfam" id="PF03808">
    <property type="entry name" value="Glyco_tran_WecG"/>
    <property type="match status" value="1"/>
</dbReference>
<evidence type="ECO:0000256" key="1">
    <source>
        <dbReference type="ARBA" id="ARBA00022676"/>
    </source>
</evidence>
<accession>A0A1J0GHB6</accession>
<evidence type="ECO:0000256" key="5">
    <source>
        <dbReference type="HAMAP-Rule" id="MF_02070"/>
    </source>
</evidence>
<dbReference type="EC" id="2.4.1.187" evidence="5"/>
<dbReference type="CDD" id="cd06533">
    <property type="entry name" value="Glyco_transf_WecG_TagA"/>
    <property type="match status" value="1"/>
</dbReference>